<feature type="region of interest" description="Disordered" evidence="1">
    <location>
        <begin position="31"/>
        <end position="64"/>
    </location>
</feature>
<organism evidence="3 4">
    <name type="scientific">Streptomyces bikiniensis</name>
    <dbReference type="NCBI Taxonomy" id="1896"/>
    <lineage>
        <taxon>Bacteria</taxon>
        <taxon>Bacillati</taxon>
        <taxon>Actinomycetota</taxon>
        <taxon>Actinomycetes</taxon>
        <taxon>Kitasatosporales</taxon>
        <taxon>Streptomycetaceae</taxon>
        <taxon>Streptomyces</taxon>
    </lineage>
</organism>
<feature type="signal peptide" evidence="2">
    <location>
        <begin position="1"/>
        <end position="34"/>
    </location>
</feature>
<comment type="caution">
    <text evidence="3">The sequence shown here is derived from an EMBL/GenBank/DDBJ whole genome shotgun (WGS) entry which is preliminary data.</text>
</comment>
<reference evidence="3 4" key="1">
    <citation type="submission" date="2024-10" db="EMBL/GenBank/DDBJ databases">
        <title>The Natural Products Discovery Center: Release of the First 8490 Sequenced Strains for Exploring Actinobacteria Biosynthetic Diversity.</title>
        <authorList>
            <person name="Kalkreuter E."/>
            <person name="Kautsar S.A."/>
            <person name="Yang D."/>
            <person name="Bader C.D."/>
            <person name="Teijaro C.N."/>
            <person name="Fluegel L."/>
            <person name="Davis C.M."/>
            <person name="Simpson J.R."/>
            <person name="Lauterbach L."/>
            <person name="Steele A.D."/>
            <person name="Gui C."/>
            <person name="Meng S."/>
            <person name="Li G."/>
            <person name="Viehrig K."/>
            <person name="Ye F."/>
            <person name="Su P."/>
            <person name="Kiefer A.F."/>
            <person name="Nichols A."/>
            <person name="Cepeda A.J."/>
            <person name="Yan W."/>
            <person name="Fan B."/>
            <person name="Jiang Y."/>
            <person name="Adhikari A."/>
            <person name="Zheng C.-J."/>
            <person name="Schuster L."/>
            <person name="Cowan T.M."/>
            <person name="Smanski M.J."/>
            <person name="Chevrette M.G."/>
            <person name="De Carvalho L.P.S."/>
            <person name="Shen B."/>
        </authorList>
    </citation>
    <scope>NUCLEOTIDE SEQUENCE [LARGE SCALE GENOMIC DNA]</scope>
    <source>
        <strain evidence="3 4">NPDC053346</strain>
    </source>
</reference>
<evidence type="ECO:0000256" key="1">
    <source>
        <dbReference type="SAM" id="MobiDB-lite"/>
    </source>
</evidence>
<evidence type="ECO:0000313" key="4">
    <source>
        <dbReference type="Proteomes" id="UP001614391"/>
    </source>
</evidence>
<keyword evidence="2" id="KW-0732">Signal</keyword>
<dbReference type="EMBL" id="JBITYT010000004">
    <property type="protein sequence ID" value="MFI9119753.1"/>
    <property type="molecule type" value="Genomic_DNA"/>
</dbReference>
<name>A0ABW8CQB9_STRBI</name>
<accession>A0ABW8CQB9</accession>
<protein>
    <submittedName>
        <fullName evidence="3">Uncharacterized protein</fullName>
    </submittedName>
</protein>
<evidence type="ECO:0000256" key="2">
    <source>
        <dbReference type="SAM" id="SignalP"/>
    </source>
</evidence>
<dbReference type="RefSeq" id="WP_030220211.1">
    <property type="nucleotide sequence ID" value="NZ_JBITYT010000004.1"/>
</dbReference>
<sequence>MQKKTAAARTALRAAVTTALVVLVTGFGLQTSWADDPAPATGTPATSSAPAPTPSPTTDNNPWD</sequence>
<evidence type="ECO:0000313" key="3">
    <source>
        <dbReference type="EMBL" id="MFI9119753.1"/>
    </source>
</evidence>
<dbReference type="Proteomes" id="UP001614391">
    <property type="component" value="Unassembled WGS sequence"/>
</dbReference>
<gene>
    <name evidence="3" type="ORF">ACIGW0_10220</name>
</gene>
<keyword evidence="4" id="KW-1185">Reference proteome</keyword>
<feature type="compositionally biased region" description="Low complexity" evidence="1">
    <location>
        <begin position="34"/>
        <end position="50"/>
    </location>
</feature>
<feature type="chain" id="PRO_5045145006" evidence="2">
    <location>
        <begin position="35"/>
        <end position="64"/>
    </location>
</feature>
<proteinExistence type="predicted"/>